<evidence type="ECO:0000256" key="1">
    <source>
        <dbReference type="ARBA" id="ARBA00004202"/>
    </source>
</evidence>
<dbReference type="Pfam" id="PF00005">
    <property type="entry name" value="ABC_tran"/>
    <property type="match status" value="1"/>
</dbReference>
<keyword evidence="8" id="KW-0472">Membrane</keyword>
<dbReference type="GO" id="GO:0015424">
    <property type="term" value="F:ABC-type amino acid transporter activity"/>
    <property type="evidence" value="ECO:0007669"/>
    <property type="project" value="InterPro"/>
</dbReference>
<dbReference type="InterPro" id="IPR027417">
    <property type="entry name" value="P-loop_NTPase"/>
</dbReference>
<dbReference type="InterPro" id="IPR017871">
    <property type="entry name" value="ABC_transporter-like_CS"/>
</dbReference>
<dbReference type="AlphaFoldDB" id="A0A0R1L6U2"/>
<evidence type="ECO:0000256" key="4">
    <source>
        <dbReference type="ARBA" id="ARBA00022475"/>
    </source>
</evidence>
<evidence type="ECO:0000256" key="6">
    <source>
        <dbReference type="ARBA" id="ARBA00022840"/>
    </source>
</evidence>
<feature type="domain" description="ABC transporter" evidence="9">
    <location>
        <begin position="9"/>
        <end position="244"/>
    </location>
</feature>
<dbReference type="PIRSF" id="PIRSF039085">
    <property type="entry name" value="ABC_ATPase_HisP"/>
    <property type="match status" value="1"/>
</dbReference>
<comment type="subcellular location">
    <subcellularLocation>
        <location evidence="1">Cell membrane</location>
        <topology evidence="1">Peripheral membrane protein</topology>
    </subcellularLocation>
</comment>
<dbReference type="GO" id="GO:0005886">
    <property type="term" value="C:plasma membrane"/>
    <property type="evidence" value="ECO:0007669"/>
    <property type="project" value="UniProtKB-SubCell"/>
</dbReference>
<keyword evidence="4" id="KW-1003">Cell membrane</keyword>
<reference evidence="10 11" key="1">
    <citation type="journal article" date="2015" name="Genome Announc.">
        <title>Expanding the biotechnology potential of lactobacilli through comparative genomics of 213 strains and associated genera.</title>
        <authorList>
            <person name="Sun Z."/>
            <person name="Harris H.M."/>
            <person name="McCann A."/>
            <person name="Guo C."/>
            <person name="Argimon S."/>
            <person name="Zhang W."/>
            <person name="Yang X."/>
            <person name="Jeffery I.B."/>
            <person name="Cooney J.C."/>
            <person name="Kagawa T.F."/>
            <person name="Liu W."/>
            <person name="Song Y."/>
            <person name="Salvetti E."/>
            <person name="Wrobel A."/>
            <person name="Rasinkangas P."/>
            <person name="Parkhill J."/>
            <person name="Rea M.C."/>
            <person name="O'Sullivan O."/>
            <person name="Ritari J."/>
            <person name="Douillard F.P."/>
            <person name="Paul Ross R."/>
            <person name="Yang R."/>
            <person name="Briner A.E."/>
            <person name="Felis G.E."/>
            <person name="de Vos W.M."/>
            <person name="Barrangou R."/>
            <person name="Klaenhammer T.R."/>
            <person name="Caufield P.W."/>
            <person name="Cui Y."/>
            <person name="Zhang H."/>
            <person name="O'Toole P.W."/>
        </authorList>
    </citation>
    <scope>NUCLEOTIDE SEQUENCE [LARGE SCALE GENOMIC DNA]</scope>
    <source>
        <strain evidence="10 11">DSM 19904</strain>
    </source>
</reference>
<protein>
    <submittedName>
        <fullName evidence="10">Phosphonate-transporting ATPase</fullName>
    </submittedName>
</protein>
<evidence type="ECO:0000256" key="5">
    <source>
        <dbReference type="ARBA" id="ARBA00022741"/>
    </source>
</evidence>
<dbReference type="FunFam" id="3.40.50.300:FF:000020">
    <property type="entry name" value="Amino acid ABC transporter ATP-binding component"/>
    <property type="match status" value="1"/>
</dbReference>
<gene>
    <name evidence="10" type="ORF">FD17_GL001011</name>
</gene>
<keyword evidence="7" id="KW-0029">Amino-acid transport</keyword>
<keyword evidence="11" id="KW-1185">Reference proteome</keyword>
<dbReference type="InterPro" id="IPR003439">
    <property type="entry name" value="ABC_transporter-like_ATP-bd"/>
</dbReference>
<evidence type="ECO:0000313" key="11">
    <source>
        <dbReference type="Proteomes" id="UP000051581"/>
    </source>
</evidence>
<evidence type="ECO:0000256" key="3">
    <source>
        <dbReference type="ARBA" id="ARBA00022448"/>
    </source>
</evidence>
<dbReference type="PROSITE" id="PS50893">
    <property type="entry name" value="ABC_TRANSPORTER_2"/>
    <property type="match status" value="1"/>
</dbReference>
<sequence length="251" mass="28190">MEENDMAMIEFKDVQKYYGDFHALKDINLKIEAGETVVLIGPSGSGKSTLIRTVNGLEPIQEGKLIVNGQDLANKKTDVNRIRKNVGMVFQHFNLYANKTVLENIMLAPRIVLKRPEKENKELAMQLLDQVGLQSQANKLPAQLSGGQAQRIAIARSLAMRPKCLLFDEPTSALDPEMIDDVLNVMKEIAQDSDMTMLVVTHEMGFAREVANRVIFMDDGRILEDDTSDKFFDGEPSNERARQFLGKIITH</sequence>
<comment type="similarity">
    <text evidence="2">Belongs to the ABC transporter superfamily.</text>
</comment>
<evidence type="ECO:0000256" key="7">
    <source>
        <dbReference type="ARBA" id="ARBA00022970"/>
    </source>
</evidence>
<dbReference type="GO" id="GO:0005524">
    <property type="term" value="F:ATP binding"/>
    <property type="evidence" value="ECO:0007669"/>
    <property type="project" value="UniProtKB-KW"/>
</dbReference>
<name>A0A0R1L6U2_9LACO</name>
<comment type="caution">
    <text evidence="10">The sequence shown here is derived from an EMBL/GenBank/DDBJ whole genome shotgun (WGS) entry which is preliminary data.</text>
</comment>
<dbReference type="EMBL" id="AZEA01000002">
    <property type="protein sequence ID" value="KRK89427.1"/>
    <property type="molecule type" value="Genomic_DNA"/>
</dbReference>
<evidence type="ECO:0000256" key="2">
    <source>
        <dbReference type="ARBA" id="ARBA00005417"/>
    </source>
</evidence>
<dbReference type="InterPro" id="IPR050086">
    <property type="entry name" value="MetN_ABC_transporter-like"/>
</dbReference>
<keyword evidence="3" id="KW-0813">Transport</keyword>
<organism evidence="10 11">
    <name type="scientific">Lentilactobacillus sunkii DSM 19904</name>
    <dbReference type="NCBI Taxonomy" id="1423808"/>
    <lineage>
        <taxon>Bacteria</taxon>
        <taxon>Bacillati</taxon>
        <taxon>Bacillota</taxon>
        <taxon>Bacilli</taxon>
        <taxon>Lactobacillales</taxon>
        <taxon>Lactobacillaceae</taxon>
        <taxon>Lentilactobacillus</taxon>
    </lineage>
</organism>
<dbReference type="PROSITE" id="PS00211">
    <property type="entry name" value="ABC_TRANSPORTER_1"/>
    <property type="match status" value="1"/>
</dbReference>
<dbReference type="PANTHER" id="PTHR43166">
    <property type="entry name" value="AMINO ACID IMPORT ATP-BINDING PROTEIN"/>
    <property type="match status" value="1"/>
</dbReference>
<dbReference type="Proteomes" id="UP000051581">
    <property type="component" value="Unassembled WGS sequence"/>
</dbReference>
<dbReference type="InterPro" id="IPR030679">
    <property type="entry name" value="ABC_ATPase_HisP-typ"/>
</dbReference>
<proteinExistence type="inferred from homology"/>
<dbReference type="SUPFAM" id="SSF52540">
    <property type="entry name" value="P-loop containing nucleoside triphosphate hydrolases"/>
    <property type="match status" value="1"/>
</dbReference>
<evidence type="ECO:0000256" key="8">
    <source>
        <dbReference type="ARBA" id="ARBA00023136"/>
    </source>
</evidence>
<evidence type="ECO:0000313" key="10">
    <source>
        <dbReference type="EMBL" id="KRK89427.1"/>
    </source>
</evidence>
<evidence type="ECO:0000259" key="9">
    <source>
        <dbReference type="PROSITE" id="PS50893"/>
    </source>
</evidence>
<dbReference type="InterPro" id="IPR003593">
    <property type="entry name" value="AAA+_ATPase"/>
</dbReference>
<dbReference type="SMART" id="SM00382">
    <property type="entry name" value="AAA"/>
    <property type="match status" value="1"/>
</dbReference>
<keyword evidence="5" id="KW-0547">Nucleotide-binding</keyword>
<dbReference type="PANTHER" id="PTHR43166:SF9">
    <property type="entry name" value="GLUTAMATE_ASPARTATE IMPORT ATP-BINDING PROTEIN GLTL"/>
    <property type="match status" value="1"/>
</dbReference>
<dbReference type="Gene3D" id="3.40.50.300">
    <property type="entry name" value="P-loop containing nucleotide triphosphate hydrolases"/>
    <property type="match status" value="1"/>
</dbReference>
<dbReference type="CDD" id="cd03262">
    <property type="entry name" value="ABC_HisP_GlnQ"/>
    <property type="match status" value="1"/>
</dbReference>
<dbReference type="PATRIC" id="fig|1423808.3.peg.1021"/>
<keyword evidence="6" id="KW-0067">ATP-binding</keyword>
<dbReference type="GO" id="GO:0016887">
    <property type="term" value="F:ATP hydrolysis activity"/>
    <property type="evidence" value="ECO:0007669"/>
    <property type="project" value="InterPro"/>
</dbReference>
<accession>A0A0R1L6U2</accession>